<proteinExistence type="predicted"/>
<sequence>MAALDIVAPIIVKPILGTEYYQIYQGHNRAKIAQKNGDKFIDVIVAPPDFLTRNRRLQEAKIKRNPKRPLDALKIVKSDTARKDSFYREASYFQQNPRLNTHRGTLISLDIEVKFFEETVLYKSLPLKGGFGAIIFSPAHAKLVFDLSVIDEDKIMQAWGTEDEYDATVLPAYIEVGSNTVDYRGGGFAHDVSFRVEDSPIFIPPRAEERPRVVSVISTVVYPDGNMWRGPIVGPDDDIAAIVWSDELTNCLLDKEQQGAFRQKNWWNTPTSIVFGKKETTMRSVILCGPGHHACGSTCHGGGCLV</sequence>
<comment type="caution">
    <text evidence="1">The sequence shown here is derived from an EMBL/GenBank/DDBJ whole genome shotgun (WGS) entry which is preliminary data.</text>
</comment>
<dbReference type="RefSeq" id="WP_217858348.1">
    <property type="nucleotide sequence ID" value="NZ_JAHSTV010000013.1"/>
</dbReference>
<dbReference type="EMBL" id="JAHSTV010000013">
    <property type="protein sequence ID" value="MBV4466641.1"/>
    <property type="molecule type" value="Genomic_DNA"/>
</dbReference>
<evidence type="ECO:0000313" key="2">
    <source>
        <dbReference type="Proteomes" id="UP000886900"/>
    </source>
</evidence>
<name>A0ABS6Q1P1_9PSED</name>
<organism evidence="1 2">
    <name type="scientific">Pseudomonas farris</name>
    <dbReference type="NCBI Taxonomy" id="2841207"/>
    <lineage>
        <taxon>Bacteria</taxon>
        <taxon>Pseudomonadati</taxon>
        <taxon>Pseudomonadota</taxon>
        <taxon>Gammaproteobacteria</taxon>
        <taxon>Pseudomonadales</taxon>
        <taxon>Pseudomonadaceae</taxon>
        <taxon>Pseudomonas</taxon>
    </lineage>
</organism>
<accession>A0ABS6Q1P1</accession>
<gene>
    <name evidence="1" type="ORF">KVG95_25335</name>
</gene>
<keyword evidence="2" id="KW-1185">Reference proteome</keyword>
<dbReference type="Proteomes" id="UP000886900">
    <property type="component" value="Unassembled WGS sequence"/>
</dbReference>
<protein>
    <submittedName>
        <fullName evidence="1">ParB/RepB/Spo0J family partition protein</fullName>
    </submittedName>
</protein>
<evidence type="ECO:0000313" key="1">
    <source>
        <dbReference type="EMBL" id="MBV4466641.1"/>
    </source>
</evidence>
<reference evidence="1" key="1">
    <citation type="submission" date="2021-06" db="EMBL/GenBank/DDBJ databases">
        <title>Updating the genus Pseudomonas: Description of 43 new species and partition of the Pseudomonas putida group.</title>
        <authorList>
            <person name="Girard L."/>
            <person name="Lood C."/>
            <person name="Vandamme P."/>
            <person name="Rokni-Zadeh H."/>
            <person name="Van Noort V."/>
            <person name="Hofte M."/>
            <person name="Lavigne R."/>
            <person name="De Mot R."/>
        </authorList>
    </citation>
    <scope>NUCLEOTIDE SEQUENCE</scope>
    <source>
        <strain evidence="1">SWRI79</strain>
    </source>
</reference>